<keyword evidence="4 6" id="KW-0472">Membrane</keyword>
<dbReference type="InterPro" id="IPR000832">
    <property type="entry name" value="GPCR_2_secretin-like"/>
</dbReference>
<feature type="transmembrane region" description="Helical" evidence="6">
    <location>
        <begin position="324"/>
        <end position="345"/>
    </location>
</feature>
<protein>
    <submittedName>
        <fullName evidence="8">G-protein coupled receptor Mth2</fullName>
    </submittedName>
</protein>
<keyword evidence="3 6" id="KW-1133">Transmembrane helix</keyword>
<keyword evidence="9" id="KW-1185">Reference proteome</keyword>
<dbReference type="PANTHER" id="PTHR47154:SF2">
    <property type="entry name" value="G-PROTEIN COUPLED RECEPTOR MTH-RELATED"/>
    <property type="match status" value="1"/>
</dbReference>
<feature type="region of interest" description="Disordered" evidence="5">
    <location>
        <begin position="363"/>
        <end position="395"/>
    </location>
</feature>
<feature type="compositionally biased region" description="Basic and acidic residues" evidence="5">
    <location>
        <begin position="386"/>
        <end position="395"/>
    </location>
</feature>
<dbReference type="EMBL" id="BMAO01017482">
    <property type="protein sequence ID" value="GFR16005.1"/>
    <property type="molecule type" value="Genomic_DNA"/>
</dbReference>
<dbReference type="InterPro" id="IPR051384">
    <property type="entry name" value="Mth_GPCR"/>
</dbReference>
<dbReference type="SUPFAM" id="SSF81321">
    <property type="entry name" value="Family A G protein-coupled receptor-like"/>
    <property type="match status" value="1"/>
</dbReference>
<dbReference type="InterPro" id="IPR017981">
    <property type="entry name" value="GPCR_2-like_7TM"/>
</dbReference>
<evidence type="ECO:0000256" key="2">
    <source>
        <dbReference type="ARBA" id="ARBA00022692"/>
    </source>
</evidence>
<dbReference type="GO" id="GO:0007166">
    <property type="term" value="P:cell surface receptor signaling pathway"/>
    <property type="evidence" value="ECO:0007669"/>
    <property type="project" value="InterPro"/>
</dbReference>
<proteinExistence type="predicted"/>
<keyword evidence="2 6" id="KW-0812">Transmembrane</keyword>
<feature type="transmembrane region" description="Helical" evidence="6">
    <location>
        <begin position="251"/>
        <end position="274"/>
    </location>
</feature>
<dbReference type="Proteomes" id="UP000887116">
    <property type="component" value="Unassembled WGS sequence"/>
</dbReference>
<organism evidence="8 9">
    <name type="scientific">Trichonephila clavata</name>
    <name type="common">Joro spider</name>
    <name type="synonym">Nephila clavata</name>
    <dbReference type="NCBI Taxonomy" id="2740835"/>
    <lineage>
        <taxon>Eukaryota</taxon>
        <taxon>Metazoa</taxon>
        <taxon>Ecdysozoa</taxon>
        <taxon>Arthropoda</taxon>
        <taxon>Chelicerata</taxon>
        <taxon>Arachnida</taxon>
        <taxon>Araneae</taxon>
        <taxon>Araneomorphae</taxon>
        <taxon>Entelegynae</taxon>
        <taxon>Araneoidea</taxon>
        <taxon>Nephilidae</taxon>
        <taxon>Trichonephila</taxon>
    </lineage>
</organism>
<feature type="compositionally biased region" description="Low complexity" evidence="5">
    <location>
        <begin position="363"/>
        <end position="383"/>
    </location>
</feature>
<comment type="subcellular location">
    <subcellularLocation>
        <location evidence="1">Membrane</location>
        <topology evidence="1">Multi-pass membrane protein</topology>
    </subcellularLocation>
</comment>
<dbReference type="Pfam" id="PF00002">
    <property type="entry name" value="7tm_2"/>
    <property type="match status" value="1"/>
</dbReference>
<evidence type="ECO:0000256" key="4">
    <source>
        <dbReference type="ARBA" id="ARBA00023136"/>
    </source>
</evidence>
<sequence>MEVGNGTKFNGTSFLWDSNSSSKNQRHYSNMEFVASVNSTDVIPLNSTVFPLDAWNGNDSSYADEYTTYIYELYNVTNSTDPTRKRRRNVSKYYPIIVAEMIASCLCLMFSIAVYALLPEFRNVNGKNLITLSSCLLTTFLMLILDLIIRNYVPFGVCFTIAMIIHVTFLGTFFWTNVMAFDIWKTLTEMKSKGEVKKHSKKYLKYSIYAWTATTLTALPAALFEATDWVPGAYRPKFGVVRCWLSDTTAFIYYFNLPVGIILACNLVMFILIIRKLRIIKKMTAILNVKQQQERTNLYFKLFLVMGITWSTEFLPWVTGIYGLYALAGMLTALHGCFLFFIFVCKKRILTTFFHRIRHGEKLSTSTPNTSSTQPTLSSNSNQKQSIEHLADSKC</sequence>
<evidence type="ECO:0000256" key="5">
    <source>
        <dbReference type="SAM" id="MobiDB-lite"/>
    </source>
</evidence>
<reference evidence="8" key="1">
    <citation type="submission" date="2020-07" db="EMBL/GenBank/DDBJ databases">
        <title>Multicomponent nature underlies the extraordinary mechanical properties of spider dragline silk.</title>
        <authorList>
            <person name="Kono N."/>
            <person name="Nakamura H."/>
            <person name="Mori M."/>
            <person name="Yoshida Y."/>
            <person name="Ohtoshi R."/>
            <person name="Malay A.D."/>
            <person name="Moran D.A.P."/>
            <person name="Tomita M."/>
            <person name="Numata K."/>
            <person name="Arakawa K."/>
        </authorList>
    </citation>
    <scope>NUCLEOTIDE SEQUENCE</scope>
</reference>
<dbReference type="AlphaFoldDB" id="A0A8X6J1M6"/>
<feature type="domain" description="G-protein coupled receptors family 2 profile 2" evidence="7">
    <location>
        <begin position="93"/>
        <end position="340"/>
    </location>
</feature>
<feature type="transmembrane region" description="Helical" evidence="6">
    <location>
        <begin position="298"/>
        <end position="318"/>
    </location>
</feature>
<dbReference type="Gene3D" id="1.20.1070.10">
    <property type="entry name" value="Rhodopsin 7-helix transmembrane proteins"/>
    <property type="match status" value="1"/>
</dbReference>
<gene>
    <name evidence="8" type="primary">mth2_6</name>
    <name evidence="8" type="ORF">TNCT_321151</name>
</gene>
<evidence type="ECO:0000256" key="1">
    <source>
        <dbReference type="ARBA" id="ARBA00004141"/>
    </source>
</evidence>
<accession>A0A8X6J1M6</accession>
<dbReference type="OrthoDB" id="6134459at2759"/>
<name>A0A8X6J1M6_TRICU</name>
<dbReference type="GO" id="GO:0005886">
    <property type="term" value="C:plasma membrane"/>
    <property type="evidence" value="ECO:0007669"/>
    <property type="project" value="TreeGrafter"/>
</dbReference>
<keyword evidence="8" id="KW-0675">Receptor</keyword>
<evidence type="ECO:0000313" key="9">
    <source>
        <dbReference type="Proteomes" id="UP000887116"/>
    </source>
</evidence>
<evidence type="ECO:0000259" key="7">
    <source>
        <dbReference type="PROSITE" id="PS50261"/>
    </source>
</evidence>
<dbReference type="PROSITE" id="PS50261">
    <property type="entry name" value="G_PROTEIN_RECEP_F2_4"/>
    <property type="match status" value="1"/>
</dbReference>
<evidence type="ECO:0000313" key="8">
    <source>
        <dbReference type="EMBL" id="GFR16005.1"/>
    </source>
</evidence>
<dbReference type="GO" id="GO:0008528">
    <property type="term" value="F:G protein-coupled peptide receptor activity"/>
    <property type="evidence" value="ECO:0007669"/>
    <property type="project" value="TreeGrafter"/>
</dbReference>
<evidence type="ECO:0000256" key="3">
    <source>
        <dbReference type="ARBA" id="ARBA00022989"/>
    </source>
</evidence>
<comment type="caution">
    <text evidence="8">The sequence shown here is derived from an EMBL/GenBank/DDBJ whole genome shotgun (WGS) entry which is preliminary data.</text>
</comment>
<feature type="transmembrane region" description="Helical" evidence="6">
    <location>
        <begin position="155"/>
        <end position="175"/>
    </location>
</feature>
<feature type="transmembrane region" description="Helical" evidence="6">
    <location>
        <begin position="93"/>
        <end position="117"/>
    </location>
</feature>
<dbReference type="CDD" id="cd15039">
    <property type="entry name" value="7tmB3_Methuselah-like"/>
    <property type="match status" value="1"/>
</dbReference>
<feature type="transmembrane region" description="Helical" evidence="6">
    <location>
        <begin position="129"/>
        <end position="148"/>
    </location>
</feature>
<evidence type="ECO:0000256" key="6">
    <source>
        <dbReference type="SAM" id="Phobius"/>
    </source>
</evidence>
<dbReference type="PANTHER" id="PTHR47154">
    <property type="entry name" value="G-PROTEIN COUPLED RECEPTOR MTH-RELATED"/>
    <property type="match status" value="1"/>
</dbReference>